<evidence type="ECO:0000313" key="4">
    <source>
        <dbReference type="Proteomes" id="UP000178656"/>
    </source>
</evidence>
<feature type="transmembrane region" description="Helical" evidence="1">
    <location>
        <begin position="6"/>
        <end position="26"/>
    </location>
</feature>
<dbReference type="InterPro" id="IPR001107">
    <property type="entry name" value="Band_7"/>
</dbReference>
<evidence type="ECO:0000313" key="3">
    <source>
        <dbReference type="EMBL" id="OGF35845.1"/>
    </source>
</evidence>
<comment type="caution">
    <text evidence="3">The sequence shown here is derived from an EMBL/GenBank/DDBJ whole genome shotgun (WGS) entry which is preliminary data.</text>
</comment>
<dbReference type="Proteomes" id="UP000178656">
    <property type="component" value="Unassembled WGS sequence"/>
</dbReference>
<dbReference type="EMBL" id="MFGM01000043">
    <property type="protein sequence ID" value="OGF35845.1"/>
    <property type="molecule type" value="Genomic_DNA"/>
</dbReference>
<keyword evidence="1" id="KW-0812">Transmembrane</keyword>
<evidence type="ECO:0000256" key="1">
    <source>
        <dbReference type="SAM" id="Phobius"/>
    </source>
</evidence>
<name>A0A1F5TAA4_9BACT</name>
<keyword evidence="1" id="KW-1133">Transmembrane helix</keyword>
<protein>
    <recommendedName>
        <fullName evidence="2">Band 7 domain-containing protein</fullName>
    </recommendedName>
</protein>
<keyword evidence="1" id="KW-0472">Membrane</keyword>
<evidence type="ECO:0000259" key="2">
    <source>
        <dbReference type="Pfam" id="PF01145"/>
    </source>
</evidence>
<feature type="domain" description="Band 7" evidence="2">
    <location>
        <begin position="24"/>
        <end position="199"/>
    </location>
</feature>
<gene>
    <name evidence="3" type="ORF">A2482_03645</name>
</gene>
<dbReference type="AlphaFoldDB" id="A0A1F5TAA4"/>
<organism evidence="3 4">
    <name type="scientific">Candidatus Falkowbacteria bacterium RIFOXYC2_FULL_48_21</name>
    <dbReference type="NCBI Taxonomy" id="1798005"/>
    <lineage>
        <taxon>Bacteria</taxon>
        <taxon>Candidatus Falkowiibacteriota</taxon>
    </lineage>
</organism>
<accession>A0A1F5TAA4</accession>
<proteinExistence type="predicted"/>
<reference evidence="3 4" key="1">
    <citation type="journal article" date="2016" name="Nat. Commun.">
        <title>Thousands of microbial genomes shed light on interconnected biogeochemical processes in an aquifer system.</title>
        <authorList>
            <person name="Anantharaman K."/>
            <person name="Brown C.T."/>
            <person name="Hug L.A."/>
            <person name="Sharon I."/>
            <person name="Castelle C.J."/>
            <person name="Probst A.J."/>
            <person name="Thomas B.C."/>
            <person name="Singh A."/>
            <person name="Wilkins M.J."/>
            <person name="Karaoz U."/>
            <person name="Brodie E.L."/>
            <person name="Williams K.H."/>
            <person name="Hubbard S.S."/>
            <person name="Banfield J.F."/>
        </authorList>
    </citation>
    <scope>NUCLEOTIDE SEQUENCE [LARGE SCALE GENOMIC DNA]</scope>
</reference>
<sequence length="322" mass="36226">MSLTEIGIIGLLTTLFIGWLFMSIVVTRTGKLTIIGEWGANACDVLKPGVCLIFWPLRQVMKKISISTRTMNIAKFIVNTLMEDAAAGPVSFRENEVVPLVPGEVSVMYHLDFFQPRSDMVDRRKLDGYFKLRTVNGFEYAKAEEIIKDKTQSCIREIASRLGALTVMSWPPTMTVSVREKIADLLNEQHIPITIMSLHMNTPFTFANPEHAKAVAAKATAVLQLDAVDKEQDVLEREADRQIGIKRKQGEAEGEMEKIKLRKLFESYGIDELPPTHRFLGRLSVGALRAYEKLTQSPNKTFTISSSIMDEIRSMLSRMGKD</sequence>
<dbReference type="Pfam" id="PF01145">
    <property type="entry name" value="Band_7"/>
    <property type="match status" value="1"/>
</dbReference>